<comment type="caution">
    <text evidence="4">The sequence shown here is derived from an EMBL/GenBank/DDBJ whole genome shotgun (WGS) entry which is preliminary data.</text>
</comment>
<dbReference type="InterPro" id="IPR017871">
    <property type="entry name" value="ABC_transporter-like_CS"/>
</dbReference>
<keyword evidence="5" id="KW-1185">Reference proteome</keyword>
<keyword evidence="2 4" id="KW-0067">ATP-binding</keyword>
<dbReference type="PROSITE" id="PS00211">
    <property type="entry name" value="ABC_TRANSPORTER_1"/>
    <property type="match status" value="1"/>
</dbReference>
<reference evidence="5" key="1">
    <citation type="submission" date="2016-01" db="EMBL/GenBank/DDBJ databases">
        <title>Draft genome of Chromobacterium sp. F49.</title>
        <authorList>
            <person name="Hong K.W."/>
        </authorList>
    </citation>
    <scope>NUCLEOTIDE SEQUENCE [LARGE SCALE GENOMIC DNA]</scope>
    <source>
        <strain evidence="5">P7IIIA</strain>
    </source>
</reference>
<dbReference type="Pfam" id="PF00005">
    <property type="entry name" value="ABC_tran"/>
    <property type="match status" value="1"/>
</dbReference>
<feature type="domain" description="ABC transporter" evidence="3">
    <location>
        <begin position="2"/>
        <end position="202"/>
    </location>
</feature>
<dbReference type="GO" id="GO:0016887">
    <property type="term" value="F:ATP hydrolysis activity"/>
    <property type="evidence" value="ECO:0007669"/>
    <property type="project" value="InterPro"/>
</dbReference>
<dbReference type="SMART" id="SM00382">
    <property type="entry name" value="AAA"/>
    <property type="match status" value="1"/>
</dbReference>
<dbReference type="InterPro" id="IPR003593">
    <property type="entry name" value="AAA+_ATPase"/>
</dbReference>
<sequence>MIQIDNLSKRFGERAIFSNFSCSIQQGEFVVFSGKSGSGKTTLLNMIGGLEPLDSGKILIDNLDLSVNDHIIKLYREKMGFLFQNFALVEYKTVEENILMIDKKYRNDVTVASVLDKVGLSGYEKRKIFTLSGGEQQRIAIARLLMKKCTIVLADEPTGSLDSYNASIIMKHIKELNESGKTILMVTHDENLKKLGGNIIEL</sequence>
<dbReference type="InterPro" id="IPR027417">
    <property type="entry name" value="P-loop_NTPase"/>
</dbReference>
<organism evidence="4 5">
    <name type="scientific">Fictibacillus phosphorivorans</name>
    <dbReference type="NCBI Taxonomy" id="1221500"/>
    <lineage>
        <taxon>Bacteria</taxon>
        <taxon>Bacillati</taxon>
        <taxon>Bacillota</taxon>
        <taxon>Bacilli</taxon>
        <taxon>Bacillales</taxon>
        <taxon>Fictibacillaceae</taxon>
        <taxon>Fictibacillus</taxon>
    </lineage>
</organism>
<dbReference type="GO" id="GO:0022857">
    <property type="term" value="F:transmembrane transporter activity"/>
    <property type="evidence" value="ECO:0007669"/>
    <property type="project" value="TreeGrafter"/>
</dbReference>
<accession>A0A163PSH6</accession>
<dbReference type="PANTHER" id="PTHR24220">
    <property type="entry name" value="IMPORT ATP-BINDING PROTEIN"/>
    <property type="match status" value="1"/>
</dbReference>
<evidence type="ECO:0000313" key="5">
    <source>
        <dbReference type="Proteomes" id="UP000076567"/>
    </source>
</evidence>
<dbReference type="RefSeq" id="WP_066245050.1">
    <property type="nucleotide sequence ID" value="NZ_LRFC01000038.1"/>
</dbReference>
<evidence type="ECO:0000256" key="1">
    <source>
        <dbReference type="ARBA" id="ARBA00022741"/>
    </source>
</evidence>
<dbReference type="Gene3D" id="3.40.50.300">
    <property type="entry name" value="P-loop containing nucleotide triphosphate hydrolases"/>
    <property type="match status" value="1"/>
</dbReference>
<dbReference type="SUPFAM" id="SSF52540">
    <property type="entry name" value="P-loop containing nucleoside triphosphate hydrolases"/>
    <property type="match status" value="1"/>
</dbReference>
<proteinExistence type="predicted"/>
<dbReference type="EMBL" id="LRFC01000038">
    <property type="protein sequence ID" value="KZE64061.1"/>
    <property type="molecule type" value="Genomic_DNA"/>
</dbReference>
<dbReference type="Proteomes" id="UP000076567">
    <property type="component" value="Unassembled WGS sequence"/>
</dbReference>
<gene>
    <name evidence="4" type="ORF">AWM68_13215</name>
</gene>
<dbReference type="InterPro" id="IPR003439">
    <property type="entry name" value="ABC_transporter-like_ATP-bd"/>
</dbReference>
<dbReference type="PROSITE" id="PS50893">
    <property type="entry name" value="ABC_TRANSPORTER_2"/>
    <property type="match status" value="1"/>
</dbReference>
<name>A0A163PSH6_9BACL</name>
<evidence type="ECO:0000256" key="2">
    <source>
        <dbReference type="ARBA" id="ARBA00022840"/>
    </source>
</evidence>
<protein>
    <submittedName>
        <fullName evidence="4">Bacteriocin ABC transporter ATP-binding protein</fullName>
    </submittedName>
</protein>
<dbReference type="AlphaFoldDB" id="A0A163PSH6"/>
<dbReference type="InterPro" id="IPR015854">
    <property type="entry name" value="ABC_transpr_LolD-like"/>
</dbReference>
<dbReference type="GO" id="GO:0005524">
    <property type="term" value="F:ATP binding"/>
    <property type="evidence" value="ECO:0007669"/>
    <property type="project" value="UniProtKB-KW"/>
</dbReference>
<keyword evidence="1" id="KW-0547">Nucleotide-binding</keyword>
<evidence type="ECO:0000259" key="3">
    <source>
        <dbReference type="PROSITE" id="PS50893"/>
    </source>
</evidence>
<dbReference type="OrthoDB" id="9791546at2"/>
<dbReference type="PANTHER" id="PTHR24220:SF86">
    <property type="entry name" value="ABC TRANSPORTER ABCH.1"/>
    <property type="match status" value="1"/>
</dbReference>
<dbReference type="GO" id="GO:0005886">
    <property type="term" value="C:plasma membrane"/>
    <property type="evidence" value="ECO:0007669"/>
    <property type="project" value="TreeGrafter"/>
</dbReference>
<evidence type="ECO:0000313" key="4">
    <source>
        <dbReference type="EMBL" id="KZE64061.1"/>
    </source>
</evidence>